<dbReference type="HOGENOM" id="CLU_2166822_0_0_0"/>
<organism evidence="2 3">
    <name type="scientific">Deinococcus geothermalis (strain DSM 11300 / CIP 105573 / AG-3a)</name>
    <dbReference type="NCBI Taxonomy" id="319795"/>
    <lineage>
        <taxon>Bacteria</taxon>
        <taxon>Thermotogati</taxon>
        <taxon>Deinococcota</taxon>
        <taxon>Deinococci</taxon>
        <taxon>Deinococcales</taxon>
        <taxon>Deinococcaceae</taxon>
        <taxon>Deinococcus</taxon>
    </lineage>
</organism>
<keyword evidence="2" id="KW-0614">Plasmid</keyword>
<proteinExistence type="predicted"/>
<dbReference type="KEGG" id="dge:Dgeo_2962"/>
<geneLocation type="plasmid" evidence="2 3">
    <name>pDGEO02</name>
</geneLocation>
<dbReference type="AlphaFoldDB" id="A8ZR96"/>
<protein>
    <submittedName>
        <fullName evidence="2">Uncharacterized protein</fullName>
    </submittedName>
</protein>
<dbReference type="Proteomes" id="UP000002431">
    <property type="component" value="Plasmid pDGEO02"/>
</dbReference>
<feature type="compositionally biased region" description="Basic and acidic residues" evidence="1">
    <location>
        <begin position="84"/>
        <end position="97"/>
    </location>
</feature>
<feature type="region of interest" description="Disordered" evidence="1">
    <location>
        <begin position="63"/>
        <end position="110"/>
    </location>
</feature>
<accession>A8ZR96</accession>
<name>A8ZR96_DEIGD</name>
<dbReference type="RefSeq" id="WP_012173377.1">
    <property type="nucleotide sequence ID" value="NC_009939.1"/>
</dbReference>
<dbReference type="EMBL" id="CP000856">
    <property type="protein sequence ID" value="ABW35005.1"/>
    <property type="molecule type" value="Genomic_DNA"/>
</dbReference>
<evidence type="ECO:0000313" key="2">
    <source>
        <dbReference type="EMBL" id="ABW35005.1"/>
    </source>
</evidence>
<gene>
    <name evidence="2" type="ORF">Dgeo_2962</name>
</gene>
<evidence type="ECO:0000256" key="1">
    <source>
        <dbReference type="SAM" id="MobiDB-lite"/>
    </source>
</evidence>
<sequence length="110" mass="11906">MTLPSSPPDPQKIVTPGAQREVEQLLHAGLWTPREAQAAHSGECGDPRPAVYRAPLLIFLANTTPPPRCPGASERSRRAWRGGDPSRLEESLRRAEARGQTPHKGALCPA</sequence>
<keyword evidence="3" id="KW-1185">Reference proteome</keyword>
<evidence type="ECO:0000313" key="3">
    <source>
        <dbReference type="Proteomes" id="UP000002431"/>
    </source>
</evidence>
<reference evidence="2" key="1">
    <citation type="submission" date="2007-10" db="EMBL/GenBank/DDBJ databases">
        <title>Complete sequence of Plasmid2 pDGEO02 of Deinococcus geothermalis DSM 11300.</title>
        <authorList>
            <consortium name="US DOE Joint Genome Institute"/>
            <person name="Copeland A."/>
            <person name="Lucas S."/>
            <person name="Lapidus A."/>
            <person name="Barry K."/>
            <person name="Detter J.C."/>
            <person name="Glavina del Rio T."/>
            <person name="Hammon N."/>
            <person name="Israni S."/>
            <person name="Dalin E."/>
            <person name="Tice H."/>
            <person name="Pitluck S."/>
            <person name="Brettin T."/>
            <person name="Bruce D."/>
            <person name="Han C."/>
            <person name="Tapia R."/>
            <person name="Saunders E."/>
            <person name="Gilna P."/>
            <person name="Schmutz J."/>
            <person name="Larimer F."/>
            <person name="Land M."/>
            <person name="Hauser L."/>
            <person name="Kyrpides N."/>
            <person name="Kim E."/>
            <person name="Daly M.J."/>
            <person name="Fredrickson J.K."/>
            <person name="Makarova K.S."/>
            <person name="Gaidamakova E.K."/>
            <person name="Zhai M."/>
            <person name="Richardson P."/>
        </authorList>
    </citation>
    <scope>NUCLEOTIDE SEQUENCE [LARGE SCALE GENOMIC DNA]</scope>
    <source>
        <strain evidence="2">DSM 11300</strain>
        <plasmid evidence="2">pDGEO02</plasmid>
    </source>
</reference>